<reference evidence="1 2" key="1">
    <citation type="submission" date="2024-02" db="EMBL/GenBank/DDBJ databases">
        <authorList>
            <person name="Chen Y."/>
            <person name="Shah S."/>
            <person name="Dougan E. K."/>
            <person name="Thang M."/>
            <person name="Chan C."/>
        </authorList>
    </citation>
    <scope>NUCLEOTIDE SEQUENCE [LARGE SCALE GENOMIC DNA]</scope>
</reference>
<organism evidence="1 2">
    <name type="scientific">Durusdinium trenchii</name>
    <dbReference type="NCBI Taxonomy" id="1381693"/>
    <lineage>
        <taxon>Eukaryota</taxon>
        <taxon>Sar</taxon>
        <taxon>Alveolata</taxon>
        <taxon>Dinophyceae</taxon>
        <taxon>Suessiales</taxon>
        <taxon>Symbiodiniaceae</taxon>
        <taxon>Durusdinium</taxon>
    </lineage>
</organism>
<dbReference type="EMBL" id="CAXAMN010024361">
    <property type="protein sequence ID" value="CAK9085909.1"/>
    <property type="molecule type" value="Genomic_DNA"/>
</dbReference>
<dbReference type="Proteomes" id="UP001642484">
    <property type="component" value="Unassembled WGS sequence"/>
</dbReference>
<accession>A0ABP0QD71</accession>
<evidence type="ECO:0000313" key="2">
    <source>
        <dbReference type="Proteomes" id="UP001642484"/>
    </source>
</evidence>
<evidence type="ECO:0008006" key="3">
    <source>
        <dbReference type="Google" id="ProtNLM"/>
    </source>
</evidence>
<comment type="caution">
    <text evidence="1">The sequence shown here is derived from an EMBL/GenBank/DDBJ whole genome shotgun (WGS) entry which is preliminary data.</text>
</comment>
<proteinExistence type="predicted"/>
<keyword evidence="2" id="KW-1185">Reference proteome</keyword>
<name>A0ABP0QD71_9DINO</name>
<gene>
    <name evidence="1" type="ORF">CCMP2556_LOCUS41667</name>
</gene>
<evidence type="ECO:0000313" key="1">
    <source>
        <dbReference type="EMBL" id="CAK9085909.1"/>
    </source>
</evidence>
<protein>
    <recommendedName>
        <fullName evidence="3">Protein C10</fullName>
    </recommendedName>
</protein>
<sequence>MGHSMMTISGQERGLDNLHSLQGWQPEPARHPRTFVHPEAAVASNVIAPPALSLEQVVEMQEAEIAAYSKPEFQNQLWKILESAPPEEHAHLRQQLCLDVQVPLVASMGFEPTALGVCQATEAVLQFHGEGKVQRRNAILTDLLNPKPLAAHWEPPTVPLALTP</sequence>